<dbReference type="InterPro" id="IPR029058">
    <property type="entry name" value="AB_hydrolase_fold"/>
</dbReference>
<feature type="domain" description="AB hydrolase-1" evidence="2">
    <location>
        <begin position="22"/>
        <end position="260"/>
    </location>
</feature>
<evidence type="ECO:0000313" key="4">
    <source>
        <dbReference type="Proteomes" id="UP000599074"/>
    </source>
</evidence>
<evidence type="ECO:0000259" key="2">
    <source>
        <dbReference type="Pfam" id="PF00561"/>
    </source>
</evidence>
<dbReference type="PRINTS" id="PR00412">
    <property type="entry name" value="EPOXHYDRLASE"/>
</dbReference>
<dbReference type="RefSeq" id="WP_168116989.1">
    <property type="nucleotide sequence ID" value="NZ_BOON01000039.1"/>
</dbReference>
<keyword evidence="1 3" id="KW-0378">Hydrolase</keyword>
<protein>
    <submittedName>
        <fullName evidence="3">Epoxide hydrolase</fullName>
    </submittedName>
</protein>
<evidence type="ECO:0000256" key="1">
    <source>
        <dbReference type="ARBA" id="ARBA00022801"/>
    </source>
</evidence>
<dbReference type="AlphaFoldDB" id="A0A8J3TCF7"/>
<dbReference type="EMBL" id="BOON01000039">
    <property type="protein sequence ID" value="GII24595.1"/>
    <property type="molecule type" value="Genomic_DNA"/>
</dbReference>
<dbReference type="SUPFAM" id="SSF53474">
    <property type="entry name" value="alpha/beta-Hydrolases"/>
    <property type="match status" value="1"/>
</dbReference>
<name>A0A8J3TCF7_9ACTN</name>
<reference evidence="3" key="1">
    <citation type="submission" date="2021-01" db="EMBL/GenBank/DDBJ databases">
        <title>Whole genome shotgun sequence of Planosporangium mesophilum NBRC 109066.</title>
        <authorList>
            <person name="Komaki H."/>
            <person name="Tamura T."/>
        </authorList>
    </citation>
    <scope>NUCLEOTIDE SEQUENCE</scope>
    <source>
        <strain evidence="3">NBRC 109066</strain>
    </source>
</reference>
<proteinExistence type="predicted"/>
<gene>
    <name evidence="3" type="ORF">Pme01_41920</name>
</gene>
<dbReference type="GO" id="GO:0016787">
    <property type="term" value="F:hydrolase activity"/>
    <property type="evidence" value="ECO:0007669"/>
    <property type="project" value="UniProtKB-KW"/>
</dbReference>
<comment type="caution">
    <text evidence="3">The sequence shown here is derived from an EMBL/GenBank/DDBJ whole genome shotgun (WGS) entry which is preliminary data.</text>
</comment>
<dbReference type="InterPro" id="IPR000073">
    <property type="entry name" value="AB_hydrolase_1"/>
</dbReference>
<dbReference type="Proteomes" id="UP000599074">
    <property type="component" value="Unassembled WGS sequence"/>
</dbReference>
<organism evidence="3 4">
    <name type="scientific">Planosporangium mesophilum</name>
    <dbReference type="NCBI Taxonomy" id="689768"/>
    <lineage>
        <taxon>Bacteria</taxon>
        <taxon>Bacillati</taxon>
        <taxon>Actinomycetota</taxon>
        <taxon>Actinomycetes</taxon>
        <taxon>Micromonosporales</taxon>
        <taxon>Micromonosporaceae</taxon>
        <taxon>Planosporangium</taxon>
    </lineage>
</organism>
<evidence type="ECO:0000313" key="3">
    <source>
        <dbReference type="EMBL" id="GII24595.1"/>
    </source>
</evidence>
<sequence>MRITARGLTFDVRVGGADDGVPVLLLHGFPQNGSMWDAVSPALHAAGLRTIAPDQRGYSPGARPLEVEAYGQPECAADALAILDALGVERAHVVGHDWGAIVGWRLAADHPDRVSTLSALSVPHPRALARALRTSLDQLRRSRYILFFRRTGRAEEVLLEDDARRLRGVFAGSGLDAAGVDRYVAPLLAPGALTAALNWYRAVNLLRSGDVGKVGVPTTYVWSDGDLALGRVGAYRCAREVTGEYRFVELPGVTHWIPDQAPGAVADAVLDRVLPVR</sequence>
<dbReference type="Pfam" id="PF00561">
    <property type="entry name" value="Abhydrolase_1"/>
    <property type="match status" value="1"/>
</dbReference>
<dbReference type="InterPro" id="IPR000639">
    <property type="entry name" value="Epox_hydrolase-like"/>
</dbReference>
<dbReference type="Gene3D" id="3.40.50.1820">
    <property type="entry name" value="alpha/beta hydrolase"/>
    <property type="match status" value="1"/>
</dbReference>
<keyword evidence="4" id="KW-1185">Reference proteome</keyword>
<dbReference type="PANTHER" id="PTHR43329">
    <property type="entry name" value="EPOXIDE HYDROLASE"/>
    <property type="match status" value="1"/>
</dbReference>
<accession>A0A8J3TCF7</accession>